<keyword evidence="1" id="KW-1133">Transmembrane helix</keyword>
<dbReference type="VEuPathDB" id="TriTrypDB:TvY486_0907110"/>
<dbReference type="PANTHER" id="PTHR42912">
    <property type="entry name" value="METHYLTRANSFERASE"/>
    <property type="match status" value="1"/>
</dbReference>
<dbReference type="Gene3D" id="3.40.50.150">
    <property type="entry name" value="Vaccinia Virus protein VP39"/>
    <property type="match status" value="1"/>
</dbReference>
<name>G0U3N3_TRYVY</name>
<dbReference type="PANTHER" id="PTHR42912:SF15">
    <property type="entry name" value="METHYLTRANSFERASE TYPE 11 DOMAIN-CONTAINING PROTEIN"/>
    <property type="match status" value="1"/>
</dbReference>
<evidence type="ECO:0000259" key="2">
    <source>
        <dbReference type="Pfam" id="PF08241"/>
    </source>
</evidence>
<dbReference type="Pfam" id="PF08241">
    <property type="entry name" value="Methyltransf_11"/>
    <property type="match status" value="1"/>
</dbReference>
<gene>
    <name evidence="3" type="ORF">TVY486_0907110</name>
</gene>
<proteinExistence type="predicted"/>
<feature type="transmembrane region" description="Helical" evidence="1">
    <location>
        <begin position="141"/>
        <end position="165"/>
    </location>
</feature>
<reference evidence="3" key="1">
    <citation type="journal article" date="2012" name="Proc. Natl. Acad. Sci. U.S.A.">
        <title>Antigenic diversity is generated by distinct evolutionary mechanisms in African trypanosome species.</title>
        <authorList>
            <person name="Jackson A.P."/>
            <person name="Berry A."/>
            <person name="Aslett M."/>
            <person name="Allison H.C."/>
            <person name="Burton P."/>
            <person name="Vavrova-Anderson J."/>
            <person name="Brown R."/>
            <person name="Browne H."/>
            <person name="Corton N."/>
            <person name="Hauser H."/>
            <person name="Gamble J."/>
            <person name="Gilderthorp R."/>
            <person name="Marcello L."/>
            <person name="McQuillan J."/>
            <person name="Otto T.D."/>
            <person name="Quail M.A."/>
            <person name="Sanders M.J."/>
            <person name="van Tonder A."/>
            <person name="Ginger M.L."/>
            <person name="Field M.C."/>
            <person name="Barry J.D."/>
            <person name="Hertz-Fowler C."/>
            <person name="Berriman M."/>
        </authorList>
    </citation>
    <scope>NUCLEOTIDE SEQUENCE</scope>
    <source>
        <strain evidence="3">Y486</strain>
    </source>
</reference>
<feature type="domain" description="Methyltransferase type 11" evidence="2">
    <location>
        <begin position="187"/>
        <end position="283"/>
    </location>
</feature>
<keyword evidence="1" id="KW-0812">Transmembrane</keyword>
<dbReference type="InterPro" id="IPR029063">
    <property type="entry name" value="SAM-dependent_MTases_sf"/>
</dbReference>
<protein>
    <recommendedName>
        <fullName evidence="2">Methyltransferase type 11 domain-containing protein</fullName>
    </recommendedName>
</protein>
<dbReference type="InterPro" id="IPR050508">
    <property type="entry name" value="Methyltransf_Superfamily"/>
</dbReference>
<dbReference type="AlphaFoldDB" id="G0U3N3"/>
<evidence type="ECO:0000313" key="3">
    <source>
        <dbReference type="EMBL" id="CCC50890.1"/>
    </source>
</evidence>
<keyword evidence="1" id="KW-0472">Membrane</keyword>
<sequence length="364" mass="42442">MLRRLSPSRRTVRVAIAVVVRCHSTLDEKKMDVRDTSEGASIARVNKDLQRSNGFLEPSDDVVLEYARHALRREGRDKQPEAVVWQWETTHPPILARGKQNFYDYTDDIPAHVKPFWHHEYYQQREYFRLQRAKRPLKEQVMILCTVTLCLSLVGGVLTIFRVWVEQPKEVRQLREDLLQQAFGRVLELSAGHGQNIGAYPYAVHEVVMCDSNAQQLEALRYRLPKTSYPKYEVRRVRSESLEVFADGEFDCLVDMFGLCSVHDPLMALRQMQRVVKPSGLILLLEHGSSPYPPVNWFLDYFERRHSVNTHGCKWNSPIREYLKDSRLEVKELRNMHYGTTYYVVAYPEVIKEFDQRSASAQAA</sequence>
<organism evidence="3">
    <name type="scientific">Trypanosoma vivax (strain Y486)</name>
    <dbReference type="NCBI Taxonomy" id="1055687"/>
    <lineage>
        <taxon>Eukaryota</taxon>
        <taxon>Discoba</taxon>
        <taxon>Euglenozoa</taxon>
        <taxon>Kinetoplastea</taxon>
        <taxon>Metakinetoplastina</taxon>
        <taxon>Trypanosomatida</taxon>
        <taxon>Trypanosomatidae</taxon>
        <taxon>Trypanosoma</taxon>
        <taxon>Duttonella</taxon>
    </lineage>
</organism>
<dbReference type="CDD" id="cd02440">
    <property type="entry name" value="AdoMet_MTases"/>
    <property type="match status" value="1"/>
</dbReference>
<evidence type="ECO:0000256" key="1">
    <source>
        <dbReference type="SAM" id="Phobius"/>
    </source>
</evidence>
<dbReference type="InterPro" id="IPR013216">
    <property type="entry name" value="Methyltransf_11"/>
</dbReference>
<accession>G0U3N3</accession>
<dbReference type="GO" id="GO:0008757">
    <property type="term" value="F:S-adenosylmethionine-dependent methyltransferase activity"/>
    <property type="evidence" value="ECO:0007669"/>
    <property type="project" value="InterPro"/>
</dbReference>
<dbReference type="SUPFAM" id="SSF53335">
    <property type="entry name" value="S-adenosyl-L-methionine-dependent methyltransferases"/>
    <property type="match status" value="1"/>
</dbReference>
<dbReference type="EMBL" id="HE573025">
    <property type="protein sequence ID" value="CCC50890.1"/>
    <property type="molecule type" value="Genomic_DNA"/>
</dbReference>